<feature type="compositionally biased region" description="Basic and acidic residues" evidence="1">
    <location>
        <begin position="97"/>
        <end position="119"/>
    </location>
</feature>
<feature type="region of interest" description="Disordered" evidence="1">
    <location>
        <begin position="74"/>
        <end position="119"/>
    </location>
</feature>
<reference evidence="2" key="1">
    <citation type="submission" date="2021-03" db="EMBL/GenBank/DDBJ databases">
        <title>Genome sequencing and assembly of Tianweitania sediminis.</title>
        <authorList>
            <person name="Chhetri G."/>
        </authorList>
    </citation>
    <scope>NUCLEOTIDE SEQUENCE</scope>
    <source>
        <strain evidence="2">Z8</strain>
    </source>
</reference>
<dbReference type="InterPro" id="IPR018691">
    <property type="entry name" value="DUF2188"/>
</dbReference>
<accession>A0A8J7R0Y1</accession>
<dbReference type="Proteomes" id="UP000666240">
    <property type="component" value="Unassembled WGS sequence"/>
</dbReference>
<comment type="caution">
    <text evidence="2">The sequence shown here is derived from an EMBL/GenBank/DDBJ whole genome shotgun (WGS) entry which is preliminary data.</text>
</comment>
<dbReference type="EMBL" id="JAGIYY010000002">
    <property type="protein sequence ID" value="MBP0438553.1"/>
    <property type="molecule type" value="Genomic_DNA"/>
</dbReference>
<keyword evidence="3" id="KW-1185">Reference proteome</keyword>
<protein>
    <submittedName>
        <fullName evidence="2">DUF2188 domain-containing protein</fullName>
    </submittedName>
</protein>
<proteinExistence type="predicted"/>
<feature type="region of interest" description="Disordered" evidence="1">
    <location>
        <begin position="1"/>
        <end position="40"/>
    </location>
</feature>
<organism evidence="2 3">
    <name type="scientific">Tianweitania sediminis</name>
    <dbReference type="NCBI Taxonomy" id="1502156"/>
    <lineage>
        <taxon>Bacteria</taxon>
        <taxon>Pseudomonadati</taxon>
        <taxon>Pseudomonadota</taxon>
        <taxon>Alphaproteobacteria</taxon>
        <taxon>Hyphomicrobiales</taxon>
        <taxon>Phyllobacteriaceae</taxon>
        <taxon>Tianweitania</taxon>
    </lineage>
</organism>
<dbReference type="Pfam" id="PF09954">
    <property type="entry name" value="DUF2188"/>
    <property type="match status" value="1"/>
</dbReference>
<evidence type="ECO:0000256" key="1">
    <source>
        <dbReference type="SAM" id="MobiDB-lite"/>
    </source>
</evidence>
<evidence type="ECO:0000313" key="2">
    <source>
        <dbReference type="EMBL" id="MBP0438553.1"/>
    </source>
</evidence>
<gene>
    <name evidence="2" type="ORF">J5Y06_07830</name>
</gene>
<sequence length="119" mass="12740">MDRGAQPRWSGGSGRSSGGRSPTRSDATPEEQGDAGKVTYRVVEHDGGWAYKVGDVFSETFGTHDDALKAANAAARAQQLAGEPEPIEYQDESGTWRQEDASGDDRPDTGVEDTEPRKG</sequence>
<evidence type="ECO:0000313" key="3">
    <source>
        <dbReference type="Proteomes" id="UP000666240"/>
    </source>
</evidence>
<name>A0A8J7R0Y1_9HYPH</name>
<dbReference type="AlphaFoldDB" id="A0A8J7R0Y1"/>